<keyword evidence="1" id="KW-0472">Membrane</keyword>
<sequence>MHKPPKKSAGPFLFSSVLFPGHFLFWGRDFLADVGRVGLSVGVCFFEGGHFEDEVFFSFKIHHLAFQDFFQGFSGDRYPDDGKILYFTAFSDIGFSNLYCLAVLNLMMPENWGKKLAINDKGIKKKSWMASFRKALFFVRGKRTLG</sequence>
<dbReference type="Proteomes" id="UP000199663">
    <property type="component" value="Unassembled WGS sequence"/>
</dbReference>
<evidence type="ECO:0000313" key="2">
    <source>
        <dbReference type="EMBL" id="SDZ51287.1"/>
    </source>
</evidence>
<organism evidence="2 3">
    <name type="scientific">Rhodonellum ikkaensis</name>
    <dbReference type="NCBI Taxonomy" id="336829"/>
    <lineage>
        <taxon>Bacteria</taxon>
        <taxon>Pseudomonadati</taxon>
        <taxon>Bacteroidota</taxon>
        <taxon>Cytophagia</taxon>
        <taxon>Cytophagales</taxon>
        <taxon>Cytophagaceae</taxon>
        <taxon>Rhodonellum</taxon>
    </lineage>
</organism>
<keyword evidence="1" id="KW-1133">Transmembrane helix</keyword>
<feature type="transmembrane region" description="Helical" evidence="1">
    <location>
        <begin position="12"/>
        <end position="31"/>
    </location>
</feature>
<proteinExistence type="predicted"/>
<name>A0A1H3TMR9_9BACT</name>
<accession>A0A1H3TMR9</accession>
<keyword evidence="3" id="KW-1185">Reference proteome</keyword>
<gene>
    <name evidence="2" type="ORF">SAMN05444412_11920</name>
</gene>
<comment type="caution">
    <text evidence="2">The sequence shown here is derived from an EMBL/GenBank/DDBJ whole genome shotgun (WGS) entry which is preliminary data.</text>
</comment>
<dbReference type="EMBL" id="FNQC01000019">
    <property type="protein sequence ID" value="SDZ51287.1"/>
    <property type="molecule type" value="Genomic_DNA"/>
</dbReference>
<reference evidence="2 3" key="1">
    <citation type="submission" date="2016-10" db="EMBL/GenBank/DDBJ databases">
        <authorList>
            <person name="Varghese N."/>
            <person name="Submissions S."/>
        </authorList>
    </citation>
    <scope>NUCLEOTIDE SEQUENCE [LARGE SCALE GENOMIC DNA]</scope>
    <source>
        <strain evidence="2 3">DSM 17997</strain>
    </source>
</reference>
<protein>
    <submittedName>
        <fullName evidence="2">Uncharacterized protein</fullName>
    </submittedName>
</protein>
<keyword evidence="1" id="KW-0812">Transmembrane</keyword>
<dbReference type="RefSeq" id="WP_019600115.1">
    <property type="nucleotide sequence ID" value="NZ_FNQC01000019.1"/>
</dbReference>
<evidence type="ECO:0000313" key="3">
    <source>
        <dbReference type="Proteomes" id="UP000199663"/>
    </source>
</evidence>
<feature type="transmembrane region" description="Helical" evidence="1">
    <location>
        <begin position="84"/>
        <end position="106"/>
    </location>
</feature>
<evidence type="ECO:0000256" key="1">
    <source>
        <dbReference type="SAM" id="Phobius"/>
    </source>
</evidence>